<dbReference type="PANTHER" id="PTHR25462:SF229">
    <property type="entry name" value="TRANSCRIPTION INTERMEDIARY FACTOR 1-BETA"/>
    <property type="match status" value="1"/>
</dbReference>
<dbReference type="GO" id="GO:0061630">
    <property type="term" value="F:ubiquitin protein ligase activity"/>
    <property type="evidence" value="ECO:0007669"/>
    <property type="project" value="TreeGrafter"/>
</dbReference>
<evidence type="ECO:0000259" key="5">
    <source>
        <dbReference type="PROSITE" id="PS50089"/>
    </source>
</evidence>
<evidence type="ECO:0000256" key="3">
    <source>
        <dbReference type="ARBA" id="ARBA00022833"/>
    </source>
</evidence>
<dbReference type="AlphaFoldDB" id="A0A8B6DS02"/>
<name>A0A8B6DS02_MYTGA</name>
<dbReference type="Gene3D" id="3.30.40.10">
    <property type="entry name" value="Zinc/RING finger domain, C3HC4 (zinc finger)"/>
    <property type="match status" value="1"/>
</dbReference>
<protein>
    <submittedName>
        <fullName evidence="7">Uncharacterized protein</fullName>
    </submittedName>
</protein>
<evidence type="ECO:0000259" key="6">
    <source>
        <dbReference type="PROSITE" id="PS50119"/>
    </source>
</evidence>
<sequence>MATWTENVEEKENNLLICSICLETFKTQKYLPSLHSFCKLCIYTYIQSFVARENINNGFKCPICRKFVTMGRDCSNSDCWADELPNNHLIISMIELKAIQRLEKLCNACELNSVNQKAVSWCTICLEARCSSCENCHRKFKMTSRHKIMTLNEVQADQKSAISGLITCDDHSGEFVEIYCLNHSKPCCVVCVTMKHRECRNVAIIEEAAEVIKESKQTTEFLQLILHWKNVLKKSFEDTEKNISAVAIIGNNLVSEIESLKKSVNEHIDRLERAVKDELTIRKEERVTELTDRGTKISSLKSIVDNWHQIYRTCIHDGSEIHCLIEINKMILMKEKMASEIQTATSHFDEKSFRFERNQIVKYLQENVRSLGFINIVNSKPSTGLRLEPLCDSLTDFI</sequence>
<evidence type="ECO:0000256" key="2">
    <source>
        <dbReference type="ARBA" id="ARBA00022771"/>
    </source>
</evidence>
<dbReference type="Gene3D" id="3.30.160.60">
    <property type="entry name" value="Classic Zinc Finger"/>
    <property type="match status" value="1"/>
</dbReference>
<accession>A0A8B6DS02</accession>
<dbReference type="SMART" id="SM00184">
    <property type="entry name" value="RING"/>
    <property type="match status" value="1"/>
</dbReference>
<dbReference type="SUPFAM" id="SSF57850">
    <property type="entry name" value="RING/U-box"/>
    <property type="match status" value="1"/>
</dbReference>
<dbReference type="OrthoDB" id="10066958at2759"/>
<dbReference type="InterPro" id="IPR000315">
    <property type="entry name" value="Znf_B-box"/>
</dbReference>
<dbReference type="GO" id="GO:0006513">
    <property type="term" value="P:protein monoubiquitination"/>
    <property type="evidence" value="ECO:0007669"/>
    <property type="project" value="TreeGrafter"/>
</dbReference>
<feature type="domain" description="B box-type" evidence="6">
    <location>
        <begin position="163"/>
        <end position="207"/>
    </location>
</feature>
<dbReference type="PROSITE" id="PS50119">
    <property type="entry name" value="ZF_BBOX"/>
    <property type="match status" value="1"/>
</dbReference>
<comment type="caution">
    <text evidence="7">The sequence shown here is derived from an EMBL/GenBank/DDBJ whole genome shotgun (WGS) entry which is preliminary data.</text>
</comment>
<dbReference type="InterPro" id="IPR018957">
    <property type="entry name" value="Znf_C3HC4_RING-type"/>
</dbReference>
<keyword evidence="8" id="KW-1185">Reference proteome</keyword>
<keyword evidence="3" id="KW-0862">Zinc</keyword>
<dbReference type="SUPFAM" id="SSF57845">
    <property type="entry name" value="B-box zinc-binding domain"/>
    <property type="match status" value="1"/>
</dbReference>
<evidence type="ECO:0000313" key="7">
    <source>
        <dbReference type="EMBL" id="VDI23216.1"/>
    </source>
</evidence>
<dbReference type="InterPro" id="IPR047153">
    <property type="entry name" value="TRIM45/56/19-like"/>
</dbReference>
<evidence type="ECO:0000256" key="1">
    <source>
        <dbReference type="ARBA" id="ARBA00022723"/>
    </source>
</evidence>
<keyword evidence="2 4" id="KW-0863">Zinc-finger</keyword>
<dbReference type="PANTHER" id="PTHR25462">
    <property type="entry name" value="BONUS, ISOFORM C-RELATED"/>
    <property type="match status" value="1"/>
</dbReference>
<dbReference type="Proteomes" id="UP000596742">
    <property type="component" value="Unassembled WGS sequence"/>
</dbReference>
<gene>
    <name evidence="7" type="ORF">MGAL_10B024225</name>
</gene>
<dbReference type="GO" id="GO:0008270">
    <property type="term" value="F:zinc ion binding"/>
    <property type="evidence" value="ECO:0007669"/>
    <property type="project" value="UniProtKB-KW"/>
</dbReference>
<dbReference type="PROSITE" id="PS50089">
    <property type="entry name" value="ZF_RING_2"/>
    <property type="match status" value="1"/>
</dbReference>
<evidence type="ECO:0000313" key="8">
    <source>
        <dbReference type="Proteomes" id="UP000596742"/>
    </source>
</evidence>
<organism evidence="7 8">
    <name type="scientific">Mytilus galloprovincialis</name>
    <name type="common">Mediterranean mussel</name>
    <dbReference type="NCBI Taxonomy" id="29158"/>
    <lineage>
        <taxon>Eukaryota</taxon>
        <taxon>Metazoa</taxon>
        <taxon>Spiralia</taxon>
        <taxon>Lophotrochozoa</taxon>
        <taxon>Mollusca</taxon>
        <taxon>Bivalvia</taxon>
        <taxon>Autobranchia</taxon>
        <taxon>Pteriomorphia</taxon>
        <taxon>Mytilida</taxon>
        <taxon>Mytiloidea</taxon>
        <taxon>Mytilidae</taxon>
        <taxon>Mytilinae</taxon>
        <taxon>Mytilus</taxon>
    </lineage>
</organism>
<keyword evidence="1" id="KW-0479">Metal-binding</keyword>
<feature type="domain" description="RING-type" evidence="5">
    <location>
        <begin position="18"/>
        <end position="65"/>
    </location>
</feature>
<reference evidence="7" key="1">
    <citation type="submission" date="2018-11" db="EMBL/GenBank/DDBJ databases">
        <authorList>
            <person name="Alioto T."/>
            <person name="Alioto T."/>
        </authorList>
    </citation>
    <scope>NUCLEOTIDE SEQUENCE</scope>
</reference>
<dbReference type="InterPro" id="IPR013083">
    <property type="entry name" value="Znf_RING/FYVE/PHD"/>
</dbReference>
<dbReference type="EMBL" id="UYJE01003892">
    <property type="protein sequence ID" value="VDI23216.1"/>
    <property type="molecule type" value="Genomic_DNA"/>
</dbReference>
<dbReference type="Pfam" id="PF00097">
    <property type="entry name" value="zf-C3HC4"/>
    <property type="match status" value="1"/>
</dbReference>
<proteinExistence type="predicted"/>
<evidence type="ECO:0000256" key="4">
    <source>
        <dbReference type="PROSITE-ProRule" id="PRU00024"/>
    </source>
</evidence>
<dbReference type="InterPro" id="IPR001841">
    <property type="entry name" value="Znf_RING"/>
</dbReference>